<protein>
    <submittedName>
        <fullName evidence="2">AAA family ATPase</fullName>
    </submittedName>
</protein>
<name>A0ABW3DXV7_9ACTN</name>
<dbReference type="InterPro" id="IPR041664">
    <property type="entry name" value="AAA_16"/>
</dbReference>
<organism evidence="2 3">
    <name type="scientific">Streptosporangium algeriense</name>
    <dbReference type="NCBI Taxonomy" id="1682748"/>
    <lineage>
        <taxon>Bacteria</taxon>
        <taxon>Bacillati</taxon>
        <taxon>Actinomycetota</taxon>
        <taxon>Actinomycetes</taxon>
        <taxon>Streptosporangiales</taxon>
        <taxon>Streptosporangiaceae</taxon>
        <taxon>Streptosporangium</taxon>
    </lineage>
</organism>
<comment type="caution">
    <text evidence="2">The sequence shown here is derived from an EMBL/GenBank/DDBJ whole genome shotgun (WGS) entry which is preliminary data.</text>
</comment>
<evidence type="ECO:0000313" key="2">
    <source>
        <dbReference type="EMBL" id="MFD0888628.1"/>
    </source>
</evidence>
<dbReference type="EMBL" id="JBHTHX010001420">
    <property type="protein sequence ID" value="MFD0888628.1"/>
    <property type="molecule type" value="Genomic_DNA"/>
</dbReference>
<dbReference type="Gene3D" id="3.40.50.300">
    <property type="entry name" value="P-loop containing nucleotide triphosphate hydrolases"/>
    <property type="match status" value="1"/>
</dbReference>
<evidence type="ECO:0000259" key="1">
    <source>
        <dbReference type="Pfam" id="PF13191"/>
    </source>
</evidence>
<keyword evidence="3" id="KW-1185">Reference proteome</keyword>
<accession>A0ABW3DXV7</accession>
<dbReference type="Proteomes" id="UP001597024">
    <property type="component" value="Unassembled WGS sequence"/>
</dbReference>
<dbReference type="InterPro" id="IPR027417">
    <property type="entry name" value="P-loop_NTPase"/>
</dbReference>
<sequence length="77" mass="8070">MEETRTRRDNVPAETGDLVGREAELGELTALIGHSPLVTLTGVAGVGKSRLALRAATTLRGAFPDGVWVVALSAEQN</sequence>
<evidence type="ECO:0000313" key="3">
    <source>
        <dbReference type="Proteomes" id="UP001597024"/>
    </source>
</evidence>
<feature type="non-terminal residue" evidence="2">
    <location>
        <position position="77"/>
    </location>
</feature>
<dbReference type="PANTHER" id="PTHR47691">
    <property type="entry name" value="REGULATOR-RELATED"/>
    <property type="match status" value="1"/>
</dbReference>
<feature type="domain" description="Orc1-like AAA ATPase" evidence="1">
    <location>
        <begin position="18"/>
        <end position="76"/>
    </location>
</feature>
<dbReference type="Pfam" id="PF13191">
    <property type="entry name" value="AAA_16"/>
    <property type="match status" value="1"/>
</dbReference>
<gene>
    <name evidence="2" type="ORF">ACFQ08_29180</name>
</gene>
<dbReference type="SUPFAM" id="SSF52540">
    <property type="entry name" value="P-loop containing nucleoside triphosphate hydrolases"/>
    <property type="match status" value="1"/>
</dbReference>
<dbReference type="PANTHER" id="PTHR47691:SF3">
    <property type="entry name" value="HTH-TYPE TRANSCRIPTIONAL REGULATOR RV0890C-RELATED"/>
    <property type="match status" value="1"/>
</dbReference>
<reference evidence="3" key="1">
    <citation type="journal article" date="2019" name="Int. J. Syst. Evol. Microbiol.">
        <title>The Global Catalogue of Microorganisms (GCM) 10K type strain sequencing project: providing services to taxonomists for standard genome sequencing and annotation.</title>
        <authorList>
            <consortium name="The Broad Institute Genomics Platform"/>
            <consortium name="The Broad Institute Genome Sequencing Center for Infectious Disease"/>
            <person name="Wu L."/>
            <person name="Ma J."/>
        </authorList>
    </citation>
    <scope>NUCLEOTIDE SEQUENCE [LARGE SCALE GENOMIC DNA]</scope>
    <source>
        <strain evidence="3">CCUG 62974</strain>
    </source>
</reference>
<proteinExistence type="predicted"/>